<sequence length="54" mass="6608">MKIKDKDIYEIFLSLSYSQLKDLFRKAKSKQEQDFYMMLSNMVLQREQEKVRGK</sequence>
<dbReference type="RefSeq" id="WP_216252544.1">
    <property type="nucleotide sequence ID" value="NZ_JAZHFS010000017.1"/>
</dbReference>
<keyword evidence="2" id="KW-1185">Reference proteome</keyword>
<proteinExistence type="predicted"/>
<accession>A0ABU7UR17</accession>
<dbReference type="Proteomes" id="UP001498469">
    <property type="component" value="Unassembled WGS sequence"/>
</dbReference>
<gene>
    <name evidence="1" type="ORF">SJI18_16340</name>
</gene>
<reference evidence="1 2" key="1">
    <citation type="submission" date="2023-11" db="EMBL/GenBank/DDBJ databases">
        <title>Draft genome sequence of a psychrophilic Clostridium strain from permafrost water brine.</title>
        <authorList>
            <person name="Shcherbakova V.A."/>
            <person name="Trubitsyn V.E."/>
            <person name="Zakharyuk A.G."/>
        </authorList>
    </citation>
    <scope>NUCLEOTIDE SEQUENCE [LARGE SCALE GENOMIC DNA]</scope>
    <source>
        <strain evidence="1 2">14F</strain>
    </source>
</reference>
<evidence type="ECO:0000313" key="2">
    <source>
        <dbReference type="Proteomes" id="UP001498469"/>
    </source>
</evidence>
<protein>
    <submittedName>
        <fullName evidence="1">Uncharacterized protein</fullName>
    </submittedName>
</protein>
<dbReference type="EMBL" id="JAZHFS010000017">
    <property type="protein sequence ID" value="MEF2113878.1"/>
    <property type="molecule type" value="Genomic_DNA"/>
</dbReference>
<name>A0ABU7UR17_9CLOT</name>
<comment type="caution">
    <text evidence="1">The sequence shown here is derived from an EMBL/GenBank/DDBJ whole genome shotgun (WGS) entry which is preliminary data.</text>
</comment>
<evidence type="ECO:0000313" key="1">
    <source>
        <dbReference type="EMBL" id="MEF2113878.1"/>
    </source>
</evidence>
<organism evidence="1 2">
    <name type="scientific">Clostridium frigoriphilum</name>
    <dbReference type="NCBI Taxonomy" id="443253"/>
    <lineage>
        <taxon>Bacteria</taxon>
        <taxon>Bacillati</taxon>
        <taxon>Bacillota</taxon>
        <taxon>Clostridia</taxon>
        <taxon>Eubacteriales</taxon>
        <taxon>Clostridiaceae</taxon>
        <taxon>Clostridium</taxon>
    </lineage>
</organism>